<organism evidence="1 2">
    <name type="scientific">Salix purpurea</name>
    <name type="common">Purple osier willow</name>
    <dbReference type="NCBI Taxonomy" id="77065"/>
    <lineage>
        <taxon>Eukaryota</taxon>
        <taxon>Viridiplantae</taxon>
        <taxon>Streptophyta</taxon>
        <taxon>Embryophyta</taxon>
        <taxon>Tracheophyta</taxon>
        <taxon>Spermatophyta</taxon>
        <taxon>Magnoliopsida</taxon>
        <taxon>eudicotyledons</taxon>
        <taxon>Gunneridae</taxon>
        <taxon>Pentapetalae</taxon>
        <taxon>rosids</taxon>
        <taxon>fabids</taxon>
        <taxon>Malpighiales</taxon>
        <taxon>Salicaceae</taxon>
        <taxon>Saliceae</taxon>
        <taxon>Salix</taxon>
    </lineage>
</organism>
<reference evidence="1" key="2">
    <citation type="journal article" date="2023" name="Int. J. Mol. Sci.">
        <title>De Novo Assembly and Annotation of 11 Diverse Shrub Willow (Salix) Genomes Reveals Novel Gene Organization in Sex-Linked Regions.</title>
        <authorList>
            <person name="Hyden B."/>
            <person name="Feng K."/>
            <person name="Yates T.B."/>
            <person name="Jawdy S."/>
            <person name="Cereghino C."/>
            <person name="Smart L.B."/>
            <person name="Muchero W."/>
        </authorList>
    </citation>
    <scope>NUCLEOTIDE SEQUENCE</scope>
    <source>
        <tissue evidence="1">Shoot tip</tissue>
    </source>
</reference>
<keyword evidence="2" id="KW-1185">Reference proteome</keyword>
<comment type="caution">
    <text evidence="1">The sequence shown here is derived from an EMBL/GenBank/DDBJ whole genome shotgun (WGS) entry which is preliminary data.</text>
</comment>
<name>A0A9Q0WPK8_SALPP</name>
<sequence>MASPKKSLHSSHGEKSTSHLFQLDHQLLLSHFKRATTPSKKQLHAKFVVSGLLGHHPLSDRRLLESYVTVLQIYYAVSILREYPDVS</sequence>
<dbReference type="EMBL" id="JAPFFK010000003">
    <property type="protein sequence ID" value="KAJ6770857.1"/>
    <property type="molecule type" value="Genomic_DNA"/>
</dbReference>
<reference evidence="1" key="1">
    <citation type="submission" date="2022-11" db="EMBL/GenBank/DDBJ databases">
        <authorList>
            <person name="Hyden B.L."/>
            <person name="Feng K."/>
            <person name="Yates T."/>
            <person name="Jawdy S."/>
            <person name="Smart L.B."/>
            <person name="Muchero W."/>
        </authorList>
    </citation>
    <scope>NUCLEOTIDE SEQUENCE</scope>
    <source>
        <tissue evidence="1">Shoot tip</tissue>
    </source>
</reference>
<proteinExistence type="predicted"/>
<evidence type="ECO:0000313" key="1">
    <source>
        <dbReference type="EMBL" id="KAJ6770857.1"/>
    </source>
</evidence>
<protein>
    <submittedName>
        <fullName evidence="1">Uncharacterized protein</fullName>
    </submittedName>
</protein>
<gene>
    <name evidence="1" type="ORF">OIU79_021490</name>
</gene>
<accession>A0A9Q0WPK8</accession>
<dbReference type="AlphaFoldDB" id="A0A9Q0WPK8"/>
<evidence type="ECO:0000313" key="2">
    <source>
        <dbReference type="Proteomes" id="UP001151532"/>
    </source>
</evidence>
<dbReference type="Proteomes" id="UP001151532">
    <property type="component" value="Chromosome 11"/>
</dbReference>
<dbReference type="OrthoDB" id="585255at2759"/>